<feature type="region of interest" description="Disordered" evidence="1">
    <location>
        <begin position="1"/>
        <end position="21"/>
    </location>
</feature>
<gene>
    <name evidence="2" type="ORF">yc1106_00842</name>
</gene>
<evidence type="ECO:0000313" key="3">
    <source>
        <dbReference type="Proteomes" id="UP001056012"/>
    </source>
</evidence>
<sequence length="375" mass="43173">MPQSSLTSCSTRVGSSSPAASSDEIEFLYETYRGADRVVLDDDDSNQDKALNQTSAVTSFRLLDLPTELRYHVYSFVLPTDRNITFDRVSLGNGKFDFFAYCLQPCGRASVPIGRKPYHSYAGSRREDYIAVATQLFRVSKFVSNEAQSVLYGMNTYTFVVHGRRLWPNSLRNPYIFGAFGYPNRLSLLRNLRRIHIAVTHDVDSHWAVKRQRARLEYLVEILKEHADDDNQKSLLQDLTVDFRPTSVGIGKNSGFSLDPRFHGPRRVPEDAEKFMFGLESLVALHGIKDVRVTGLPEWYARCLQLCIQGKGGQVEETDWPLVQVKRRVNGVRRGKKTYWTTLRRWYQPMLNWIEFAERNEIPVPDDVSKFWEVE</sequence>
<dbReference type="PANTHER" id="PTHR42085:SF2">
    <property type="entry name" value="F-BOX DOMAIN-CONTAINING PROTEIN"/>
    <property type="match status" value="1"/>
</dbReference>
<dbReference type="PANTHER" id="PTHR42085">
    <property type="entry name" value="F-BOX DOMAIN-CONTAINING PROTEIN"/>
    <property type="match status" value="1"/>
</dbReference>
<protein>
    <submittedName>
        <fullName evidence="2">Uncharacterized protein</fullName>
    </submittedName>
</protein>
<feature type="compositionally biased region" description="Polar residues" evidence="1">
    <location>
        <begin position="1"/>
        <end position="20"/>
    </location>
</feature>
<evidence type="ECO:0000313" key="2">
    <source>
        <dbReference type="EMBL" id="USP73568.1"/>
    </source>
</evidence>
<evidence type="ECO:0000256" key="1">
    <source>
        <dbReference type="SAM" id="MobiDB-lite"/>
    </source>
</evidence>
<keyword evidence="3" id="KW-1185">Reference proteome</keyword>
<accession>A0A9Q9DN84</accession>
<dbReference type="AlphaFoldDB" id="A0A9Q9DN84"/>
<proteinExistence type="predicted"/>
<dbReference type="OrthoDB" id="5413827at2759"/>
<dbReference type="VEuPathDB" id="FungiDB:yc1106_00842"/>
<dbReference type="InterPro" id="IPR038883">
    <property type="entry name" value="AN11006-like"/>
</dbReference>
<reference evidence="2" key="1">
    <citation type="submission" date="2021-12" db="EMBL/GenBank/DDBJ databases">
        <title>Curvularia clavata genome.</title>
        <authorList>
            <person name="Cao Y."/>
        </authorList>
    </citation>
    <scope>NUCLEOTIDE SEQUENCE</scope>
    <source>
        <strain evidence="2">Yc1106</strain>
    </source>
</reference>
<dbReference type="Proteomes" id="UP001056012">
    <property type="component" value="Chromosome 1"/>
</dbReference>
<organism evidence="2 3">
    <name type="scientific">Curvularia clavata</name>
    <dbReference type="NCBI Taxonomy" id="95742"/>
    <lineage>
        <taxon>Eukaryota</taxon>
        <taxon>Fungi</taxon>
        <taxon>Dikarya</taxon>
        <taxon>Ascomycota</taxon>
        <taxon>Pezizomycotina</taxon>
        <taxon>Dothideomycetes</taxon>
        <taxon>Pleosporomycetidae</taxon>
        <taxon>Pleosporales</taxon>
        <taxon>Pleosporineae</taxon>
        <taxon>Pleosporaceae</taxon>
        <taxon>Curvularia</taxon>
    </lineage>
</organism>
<name>A0A9Q9DN84_CURCL</name>
<dbReference type="EMBL" id="CP089274">
    <property type="protein sequence ID" value="USP73568.1"/>
    <property type="molecule type" value="Genomic_DNA"/>
</dbReference>